<evidence type="ECO:0000256" key="1">
    <source>
        <dbReference type="ARBA" id="ARBA00022729"/>
    </source>
</evidence>
<dbReference type="PANTHER" id="PTHR15462:SF8">
    <property type="entry name" value="SERINE PROTEASE"/>
    <property type="match status" value="1"/>
</dbReference>
<evidence type="ECO:0000313" key="3">
    <source>
        <dbReference type="EMBL" id="KAA5604150.1"/>
    </source>
</evidence>
<reference evidence="3 4" key="1">
    <citation type="submission" date="2019-09" db="EMBL/GenBank/DDBJ databases">
        <title>Genome sequence of Roseospira marina, one of the more divergent members of the non-sulfur purple photosynthetic bacterial family, the Rhodospirillaceae.</title>
        <authorList>
            <person name="Meyer T."/>
            <person name="Kyndt J."/>
        </authorList>
    </citation>
    <scope>NUCLEOTIDE SEQUENCE [LARGE SCALE GENOMIC DNA]</scope>
    <source>
        <strain evidence="3 4">DSM 15113</strain>
    </source>
</reference>
<dbReference type="InterPro" id="IPR043504">
    <property type="entry name" value="Peptidase_S1_PA_chymotrypsin"/>
</dbReference>
<feature type="domain" description="Peptidase S1" evidence="2">
    <location>
        <begin position="20"/>
        <end position="197"/>
    </location>
</feature>
<keyword evidence="1" id="KW-0732">Signal</keyword>
<evidence type="ECO:0000313" key="4">
    <source>
        <dbReference type="Proteomes" id="UP000324065"/>
    </source>
</evidence>
<comment type="caution">
    <text evidence="3">The sequence shown here is derived from an EMBL/GenBank/DDBJ whole genome shotgun (WGS) entry which is preliminary data.</text>
</comment>
<dbReference type="GO" id="GO:0004252">
    <property type="term" value="F:serine-type endopeptidase activity"/>
    <property type="evidence" value="ECO:0007669"/>
    <property type="project" value="InterPro"/>
</dbReference>
<dbReference type="InterPro" id="IPR009003">
    <property type="entry name" value="Peptidase_S1_PA"/>
</dbReference>
<dbReference type="Proteomes" id="UP000324065">
    <property type="component" value="Unassembled WGS sequence"/>
</dbReference>
<dbReference type="InterPro" id="IPR050966">
    <property type="entry name" value="Glutamyl_endopeptidase"/>
</dbReference>
<proteinExistence type="predicted"/>
<organism evidence="3 4">
    <name type="scientific">Roseospira marina</name>
    <dbReference type="NCBI Taxonomy" id="140057"/>
    <lineage>
        <taxon>Bacteria</taxon>
        <taxon>Pseudomonadati</taxon>
        <taxon>Pseudomonadota</taxon>
        <taxon>Alphaproteobacteria</taxon>
        <taxon>Rhodospirillales</taxon>
        <taxon>Rhodospirillaceae</taxon>
        <taxon>Roseospira</taxon>
    </lineage>
</organism>
<sequence length="367" mass="37641">MTTYVEGANDTYPYSGVCYVIADFGGSNVFAATGFMVGPNDVLTASHVIYDAAWGVANSVTVIPGYDAGVALYGEYTASTIDYLPIDTDGDGLIFASESAGDIAVLGLNSRVGDTTGLFGLDGGGTTGTYNFTGYPAIYRTDGQARMTTDVGVATDNARADVFDYTSIETNPGNSGSPLWYINGAGEAVAVGVGSTSGWAADVGANYALIQNWIAGNDGLIPTADGPVIGVGGTTTVSSAASAAFDAAWYLEQNADVAAAGLDPLAHYTNFGWHEGRDPNAWFDVDGYEAVYADIAGSGVDPLEHYLAFGWAEGRDPSAAFDTSAYVAANPDVADFAGGPLAHYVQFGAAEGRAIAPSDDAAWLAVA</sequence>
<keyword evidence="3" id="KW-0645">Protease</keyword>
<dbReference type="OrthoDB" id="7366332at2"/>
<gene>
    <name evidence="3" type="ORF">F1188_17360</name>
</gene>
<evidence type="ECO:0000259" key="2">
    <source>
        <dbReference type="Pfam" id="PF00089"/>
    </source>
</evidence>
<dbReference type="Pfam" id="PF00089">
    <property type="entry name" value="Trypsin"/>
    <property type="match status" value="1"/>
</dbReference>
<dbReference type="RefSeq" id="WP_150063713.1">
    <property type="nucleotide sequence ID" value="NZ_JACHII010000022.1"/>
</dbReference>
<name>A0A5M6I7B2_9PROT</name>
<protein>
    <submittedName>
        <fullName evidence="3">Trypsin-like serine protease</fullName>
    </submittedName>
</protein>
<dbReference type="GO" id="GO:0006508">
    <property type="term" value="P:proteolysis"/>
    <property type="evidence" value="ECO:0007669"/>
    <property type="project" value="UniProtKB-KW"/>
</dbReference>
<dbReference type="PANTHER" id="PTHR15462">
    <property type="entry name" value="SERINE PROTEASE"/>
    <property type="match status" value="1"/>
</dbReference>
<dbReference type="EMBL" id="VWPJ01000022">
    <property type="protein sequence ID" value="KAA5604150.1"/>
    <property type="molecule type" value="Genomic_DNA"/>
</dbReference>
<keyword evidence="4" id="KW-1185">Reference proteome</keyword>
<dbReference type="AlphaFoldDB" id="A0A5M6I7B2"/>
<accession>A0A5M6I7B2</accession>
<dbReference type="InterPro" id="IPR001254">
    <property type="entry name" value="Trypsin_dom"/>
</dbReference>
<keyword evidence="3" id="KW-0378">Hydrolase</keyword>
<dbReference type="SUPFAM" id="SSF50494">
    <property type="entry name" value="Trypsin-like serine proteases"/>
    <property type="match status" value="1"/>
</dbReference>
<dbReference type="Gene3D" id="2.40.10.10">
    <property type="entry name" value="Trypsin-like serine proteases"/>
    <property type="match status" value="2"/>
</dbReference>